<dbReference type="CDD" id="cd05379">
    <property type="entry name" value="CAP_bacterial"/>
    <property type="match status" value="1"/>
</dbReference>
<dbReference type="Gene3D" id="3.40.33.10">
    <property type="entry name" value="CAP"/>
    <property type="match status" value="1"/>
</dbReference>
<dbReference type="Pfam" id="PF00188">
    <property type="entry name" value="CAP"/>
    <property type="match status" value="1"/>
</dbReference>
<comment type="caution">
    <text evidence="3">The sequence shown here is derived from an EMBL/GenBank/DDBJ whole genome shotgun (WGS) entry which is preliminary data.</text>
</comment>
<dbReference type="InterPro" id="IPR035940">
    <property type="entry name" value="CAP_sf"/>
</dbReference>
<name>A0A2H0BYS3_9BACT</name>
<dbReference type="Proteomes" id="UP000231021">
    <property type="component" value="Unassembled WGS sequence"/>
</dbReference>
<dbReference type="SUPFAM" id="SSF55797">
    <property type="entry name" value="PR-1-like"/>
    <property type="match status" value="1"/>
</dbReference>
<feature type="transmembrane region" description="Helical" evidence="1">
    <location>
        <begin position="268"/>
        <end position="289"/>
    </location>
</feature>
<gene>
    <name evidence="3" type="ORF">COW98_02280</name>
</gene>
<evidence type="ECO:0000313" key="3">
    <source>
        <dbReference type="EMBL" id="PIP62764.1"/>
    </source>
</evidence>
<dbReference type="EMBL" id="PCTB01000044">
    <property type="protein sequence ID" value="PIP62764.1"/>
    <property type="molecule type" value="Genomic_DNA"/>
</dbReference>
<keyword evidence="1" id="KW-0812">Transmembrane</keyword>
<reference evidence="3 4" key="1">
    <citation type="submission" date="2017-09" db="EMBL/GenBank/DDBJ databases">
        <title>Depth-based differentiation of microbial function through sediment-hosted aquifers and enrichment of novel symbionts in the deep terrestrial subsurface.</title>
        <authorList>
            <person name="Probst A.J."/>
            <person name="Ladd B."/>
            <person name="Jarett J.K."/>
            <person name="Geller-Mcgrath D.E."/>
            <person name="Sieber C.M."/>
            <person name="Emerson J.B."/>
            <person name="Anantharaman K."/>
            <person name="Thomas B.C."/>
            <person name="Malmstrom R."/>
            <person name="Stieglmeier M."/>
            <person name="Klingl A."/>
            <person name="Woyke T."/>
            <person name="Ryan C.M."/>
            <person name="Banfield J.F."/>
        </authorList>
    </citation>
    <scope>NUCLEOTIDE SEQUENCE [LARGE SCALE GENOMIC DNA]</scope>
    <source>
        <strain evidence="3">CG22_combo_CG10-13_8_21_14_all_35_9</strain>
    </source>
</reference>
<proteinExistence type="predicted"/>
<dbReference type="PANTHER" id="PTHR31157">
    <property type="entry name" value="SCP DOMAIN-CONTAINING PROTEIN"/>
    <property type="match status" value="1"/>
</dbReference>
<feature type="domain" description="SCP" evidence="2">
    <location>
        <begin position="67"/>
        <end position="171"/>
    </location>
</feature>
<feature type="transmembrane region" description="Helical" evidence="1">
    <location>
        <begin position="236"/>
        <end position="256"/>
    </location>
</feature>
<accession>A0A2H0BYS3</accession>
<organism evidence="3 4">
    <name type="scientific">Candidatus Roizmanbacteria bacterium CG22_combo_CG10-13_8_21_14_all_35_9</name>
    <dbReference type="NCBI Taxonomy" id="1974861"/>
    <lineage>
        <taxon>Bacteria</taxon>
        <taxon>Candidatus Roizmaniibacteriota</taxon>
    </lineage>
</organism>
<dbReference type="AlphaFoldDB" id="A0A2H0BYS3"/>
<evidence type="ECO:0000313" key="4">
    <source>
        <dbReference type="Proteomes" id="UP000231021"/>
    </source>
</evidence>
<evidence type="ECO:0000256" key="1">
    <source>
        <dbReference type="SAM" id="Phobius"/>
    </source>
</evidence>
<protein>
    <recommendedName>
        <fullName evidence="2">SCP domain-containing protein</fullName>
    </recommendedName>
</protein>
<dbReference type="PANTHER" id="PTHR31157:SF1">
    <property type="entry name" value="SCP DOMAIN-CONTAINING PROTEIN"/>
    <property type="match status" value="1"/>
</dbReference>
<dbReference type="InterPro" id="IPR014044">
    <property type="entry name" value="CAP_dom"/>
</dbReference>
<sequence length="290" mass="33053">MKKLASLFHYFFIPQEENNFRAKVLHIDFLTYYLLFALVLSFSFNKFNFPNVLGFATDITVEKLYQLTDQERQKNNLPTLTYNDKLASAAHQKAEDMFRKNYWSHYAPDGTTPWDFILGSGYKYEYAGENLAKNFLFSQGVVDAWMNSPSHRENILRSEYSEVGLAVVNGVLNGEQTTLVVQTFAKPLSSTMATTNNPHPVEKVQNNTQFLTSSSSNVLANASAKKFTLANFTLDINFLFLIFLAFALIMDLYFSVRLNIIRIRGKNIAHLIFIGFIILGLVLFSRGTIL</sequence>
<keyword evidence="1" id="KW-1133">Transmembrane helix</keyword>
<keyword evidence="1" id="KW-0472">Membrane</keyword>
<evidence type="ECO:0000259" key="2">
    <source>
        <dbReference type="Pfam" id="PF00188"/>
    </source>
</evidence>